<dbReference type="AlphaFoldDB" id="A0A242A8Y4"/>
<dbReference type="PROSITE" id="PS51093">
    <property type="entry name" value="PTS_EIIA_TYPE_1"/>
    <property type="match status" value="1"/>
</dbReference>
<gene>
    <name evidence="9" type="ORF">A5886_002595</name>
</gene>
<sequence>MLFSKKIKYIKAPATGTIIPIEQIPDTVFSAKMMGNGFAIANHNGKVYSPVTGIVQTIFSTKHAIVIKTKNGPDILIHMGIDTVDLNGVPFKLTVKNNQQIKTGDLLAVMDLAKLKEYDKEDMIIVILVDMQEGDILESFKIIEYGENVFRL</sequence>
<dbReference type="GO" id="GO:0005737">
    <property type="term" value="C:cytoplasm"/>
    <property type="evidence" value="ECO:0007669"/>
    <property type="project" value="UniProtKB-SubCell"/>
</dbReference>
<reference evidence="9 10" key="1">
    <citation type="submission" date="2017-05" db="EMBL/GenBank/DDBJ databases">
        <title>The Genome Sequence of Enterococcus sp. 8G7_MSG3316.</title>
        <authorList>
            <consortium name="The Broad Institute Genomics Platform"/>
            <consortium name="The Broad Institute Genomic Center for Infectious Diseases"/>
            <person name="Earl A."/>
            <person name="Manson A."/>
            <person name="Schwartman J."/>
            <person name="Gilmore M."/>
            <person name="Abouelleil A."/>
            <person name="Cao P."/>
            <person name="Chapman S."/>
            <person name="Cusick C."/>
            <person name="Shea T."/>
            <person name="Young S."/>
            <person name="Neafsey D."/>
            <person name="Nusbaum C."/>
            <person name="Birren B."/>
        </authorList>
    </citation>
    <scope>NUCLEOTIDE SEQUENCE [LARGE SCALE GENOMIC DNA]</scope>
    <source>
        <strain evidence="9 10">8G7_MSG3316</strain>
    </source>
</reference>
<keyword evidence="3" id="KW-0813">Transport</keyword>
<dbReference type="PANTHER" id="PTHR45008">
    <property type="entry name" value="PTS SYSTEM GLUCOSE-SPECIFIC EIIA COMPONENT"/>
    <property type="match status" value="1"/>
</dbReference>
<dbReference type="InterPro" id="IPR050890">
    <property type="entry name" value="PTS_EIIA_component"/>
</dbReference>
<evidence type="ECO:0000256" key="7">
    <source>
        <dbReference type="ARBA" id="ARBA00022777"/>
    </source>
</evidence>
<dbReference type="SUPFAM" id="SSF51261">
    <property type="entry name" value="Duplicated hybrid motif"/>
    <property type="match status" value="1"/>
</dbReference>
<dbReference type="Proteomes" id="UP000195043">
    <property type="component" value="Unassembled WGS sequence"/>
</dbReference>
<feature type="domain" description="PTS EIIA type-1" evidence="8">
    <location>
        <begin position="26"/>
        <end position="130"/>
    </location>
</feature>
<keyword evidence="6" id="KW-0598">Phosphotransferase system</keyword>
<dbReference type="FunFam" id="2.70.70.10:FF:000001">
    <property type="entry name" value="PTS system glucose-specific IIA component"/>
    <property type="match status" value="1"/>
</dbReference>
<evidence type="ECO:0000256" key="2">
    <source>
        <dbReference type="ARBA" id="ARBA00004651"/>
    </source>
</evidence>
<dbReference type="STRING" id="1834191.A5886_002595"/>
<keyword evidence="5" id="KW-0808">Transferase</keyword>
<comment type="caution">
    <text evidence="9">The sequence shown here is derived from an EMBL/GenBank/DDBJ whole genome shotgun (WGS) entry which is preliminary data.</text>
</comment>
<evidence type="ECO:0000256" key="5">
    <source>
        <dbReference type="ARBA" id="ARBA00022679"/>
    </source>
</evidence>
<evidence type="ECO:0000256" key="4">
    <source>
        <dbReference type="ARBA" id="ARBA00022597"/>
    </source>
</evidence>
<evidence type="ECO:0000313" key="10">
    <source>
        <dbReference type="Proteomes" id="UP000195043"/>
    </source>
</evidence>
<evidence type="ECO:0000259" key="8">
    <source>
        <dbReference type="PROSITE" id="PS51093"/>
    </source>
</evidence>
<dbReference type="EMBL" id="NGKU01000001">
    <property type="protein sequence ID" value="OTN77495.1"/>
    <property type="molecule type" value="Genomic_DNA"/>
</dbReference>
<dbReference type="GO" id="GO:0016301">
    <property type="term" value="F:kinase activity"/>
    <property type="evidence" value="ECO:0007669"/>
    <property type="project" value="UniProtKB-KW"/>
</dbReference>
<evidence type="ECO:0000256" key="6">
    <source>
        <dbReference type="ARBA" id="ARBA00022683"/>
    </source>
</evidence>
<keyword evidence="10" id="KW-1185">Reference proteome</keyword>
<dbReference type="RefSeq" id="WP_086275516.1">
    <property type="nucleotide sequence ID" value="NZ_NGKU01000001.1"/>
</dbReference>
<dbReference type="GO" id="GO:0009401">
    <property type="term" value="P:phosphoenolpyruvate-dependent sugar phosphotransferase system"/>
    <property type="evidence" value="ECO:0007669"/>
    <property type="project" value="UniProtKB-KW"/>
</dbReference>
<dbReference type="Gene3D" id="2.70.70.10">
    <property type="entry name" value="Glucose Permease (Domain IIA)"/>
    <property type="match status" value="1"/>
</dbReference>
<dbReference type="PROSITE" id="PS00371">
    <property type="entry name" value="PTS_EIIA_TYPE_1_HIS"/>
    <property type="match status" value="1"/>
</dbReference>
<organism evidence="9 10">
    <name type="scientific">Candidatus Enterococcus testudinis</name>
    <dbReference type="NCBI Taxonomy" id="1834191"/>
    <lineage>
        <taxon>Bacteria</taxon>
        <taxon>Bacillati</taxon>
        <taxon>Bacillota</taxon>
        <taxon>Bacilli</taxon>
        <taxon>Lactobacillales</taxon>
        <taxon>Enterococcaceae</taxon>
        <taxon>Enterococcus</taxon>
    </lineage>
</organism>
<evidence type="ECO:0000313" key="9">
    <source>
        <dbReference type="EMBL" id="OTN77495.1"/>
    </source>
</evidence>
<comment type="subcellular location">
    <subcellularLocation>
        <location evidence="2">Cell membrane</location>
        <topology evidence="2">Multi-pass membrane protein</topology>
    </subcellularLocation>
    <subcellularLocation>
        <location evidence="1">Cytoplasm</location>
    </subcellularLocation>
</comment>
<dbReference type="Pfam" id="PF00358">
    <property type="entry name" value="PTS_EIIA_1"/>
    <property type="match status" value="1"/>
</dbReference>
<accession>A0A242A8Y4</accession>
<dbReference type="InterPro" id="IPR011055">
    <property type="entry name" value="Dup_hybrid_motif"/>
</dbReference>
<keyword evidence="4" id="KW-0762">Sugar transport</keyword>
<evidence type="ECO:0000256" key="1">
    <source>
        <dbReference type="ARBA" id="ARBA00004496"/>
    </source>
</evidence>
<dbReference type="GO" id="GO:0005886">
    <property type="term" value="C:plasma membrane"/>
    <property type="evidence" value="ECO:0007669"/>
    <property type="project" value="UniProtKB-SubCell"/>
</dbReference>
<evidence type="ECO:0000256" key="3">
    <source>
        <dbReference type="ARBA" id="ARBA00022448"/>
    </source>
</evidence>
<dbReference type="PANTHER" id="PTHR45008:SF1">
    <property type="entry name" value="PTS SYSTEM GLUCOSE-SPECIFIC EIIA COMPONENT"/>
    <property type="match status" value="1"/>
</dbReference>
<dbReference type="InterPro" id="IPR001127">
    <property type="entry name" value="PTS_EIIA_1_perm"/>
</dbReference>
<name>A0A242A8Y4_9ENTE</name>
<proteinExistence type="predicted"/>
<dbReference type="OrthoDB" id="9769191at2"/>
<keyword evidence="7" id="KW-0418">Kinase</keyword>
<dbReference type="NCBIfam" id="TIGR00830">
    <property type="entry name" value="PTBA"/>
    <property type="match status" value="1"/>
</dbReference>
<protein>
    <recommendedName>
        <fullName evidence="8">PTS EIIA type-1 domain-containing protein</fullName>
    </recommendedName>
</protein>